<evidence type="ECO:0000313" key="1">
    <source>
        <dbReference type="EMBL" id="MXQ81589.1"/>
    </source>
</evidence>
<comment type="caution">
    <text evidence="1">The sequence shown here is derived from an EMBL/GenBank/DDBJ whole genome shotgun (WGS) entry which is preliminary data.</text>
</comment>
<dbReference type="AlphaFoldDB" id="A0A6B0QUV4"/>
<name>A0A6B0QUV4_9CETA</name>
<sequence length="76" mass="9087">MAPLFLFNTDVLKNHSDCPVKGQRRNQDYRKNHTENMHRILAPKDDDPSEQNCFVLLLDKMFKEIKPRIIQKIQQH</sequence>
<organism evidence="1 2">
    <name type="scientific">Bos mutus</name>
    <name type="common">wild yak</name>
    <dbReference type="NCBI Taxonomy" id="72004"/>
    <lineage>
        <taxon>Eukaryota</taxon>
        <taxon>Metazoa</taxon>
        <taxon>Chordata</taxon>
        <taxon>Craniata</taxon>
        <taxon>Vertebrata</taxon>
        <taxon>Euteleostomi</taxon>
        <taxon>Mammalia</taxon>
        <taxon>Eutheria</taxon>
        <taxon>Laurasiatheria</taxon>
        <taxon>Artiodactyla</taxon>
        <taxon>Ruminantia</taxon>
        <taxon>Pecora</taxon>
        <taxon>Bovidae</taxon>
        <taxon>Bovinae</taxon>
        <taxon>Bos</taxon>
    </lineage>
</organism>
<accession>A0A6B0QUV4</accession>
<dbReference type="EMBL" id="VBQZ03000008">
    <property type="protein sequence ID" value="MXQ81589.1"/>
    <property type="molecule type" value="Genomic_DNA"/>
</dbReference>
<keyword evidence="2" id="KW-1185">Reference proteome</keyword>
<evidence type="ECO:0000313" key="2">
    <source>
        <dbReference type="Proteomes" id="UP000322234"/>
    </source>
</evidence>
<proteinExistence type="predicted"/>
<reference evidence="1" key="1">
    <citation type="submission" date="2019-10" db="EMBL/GenBank/DDBJ databases">
        <title>The sequence and de novo assembly of the wild yak genome.</title>
        <authorList>
            <person name="Liu Y."/>
        </authorList>
    </citation>
    <scope>NUCLEOTIDE SEQUENCE [LARGE SCALE GENOMIC DNA]</scope>
    <source>
        <strain evidence="1">WY2019</strain>
    </source>
</reference>
<dbReference type="Proteomes" id="UP000322234">
    <property type="component" value="Unassembled WGS sequence"/>
</dbReference>
<protein>
    <submittedName>
        <fullName evidence="1">Uncharacterized protein</fullName>
    </submittedName>
</protein>
<gene>
    <name evidence="1" type="ORF">E5288_WYG011922</name>
</gene>